<dbReference type="Pfam" id="PF01380">
    <property type="entry name" value="SIS"/>
    <property type="match status" value="1"/>
</dbReference>
<comment type="caution">
    <text evidence="6">The sequence shown here is derived from an EMBL/GenBank/DDBJ whole genome shotgun (WGS) entry which is preliminary data.</text>
</comment>
<sequence>MDTKALEPPVSLAELQALAARIARQDQGAPRLSARAQTVLKALLASPERVGLSTISQLAEQHAVNPSSLTRLSRALGFSGFKTFQALFREDLSGATYYSTRAERLLDFGETPTLRPGGAQRALWEQEMANLSAAVEGLDDAMLERAAAGLATARRVQVIGLRASFGAAHYLAYYLDYLRDDVHLIAGEAGVGVERALTLDSDDLVVGIAFRPETRTSVDYCRLAVEQGARLVALTNHPRSQLAGLTDCRLVAPAEGPFFFNPMSSLFLLVELLLSRVAVRLGEHAVASIRRREALIARLGVE</sequence>
<dbReference type="Pfam" id="PF01418">
    <property type="entry name" value="HTH_6"/>
    <property type="match status" value="1"/>
</dbReference>
<dbReference type="InterPro" id="IPR001347">
    <property type="entry name" value="SIS_dom"/>
</dbReference>
<feature type="domain" description="SIS" evidence="5">
    <location>
        <begin position="146"/>
        <end position="283"/>
    </location>
</feature>
<dbReference type="Gene3D" id="1.10.10.10">
    <property type="entry name" value="Winged helix-like DNA-binding domain superfamily/Winged helix DNA-binding domain"/>
    <property type="match status" value="1"/>
</dbReference>
<evidence type="ECO:0000259" key="5">
    <source>
        <dbReference type="PROSITE" id="PS51464"/>
    </source>
</evidence>
<accession>A0ABP9R7H4</accession>
<dbReference type="PANTHER" id="PTHR30514">
    <property type="entry name" value="GLUCOKINASE"/>
    <property type="match status" value="1"/>
</dbReference>
<keyword evidence="2" id="KW-0238">DNA-binding</keyword>
<reference evidence="7" key="1">
    <citation type="journal article" date="2019" name="Int. J. Syst. Evol. Microbiol.">
        <title>The Global Catalogue of Microorganisms (GCM) 10K type strain sequencing project: providing services to taxonomists for standard genome sequencing and annotation.</title>
        <authorList>
            <consortium name="The Broad Institute Genomics Platform"/>
            <consortium name="The Broad Institute Genome Sequencing Center for Infectious Disease"/>
            <person name="Wu L."/>
            <person name="Ma J."/>
        </authorList>
    </citation>
    <scope>NUCLEOTIDE SEQUENCE [LARGE SCALE GENOMIC DNA]</scope>
    <source>
        <strain evidence="7">JCM 18472</strain>
    </source>
</reference>
<name>A0ABP9R7H4_9GAMM</name>
<dbReference type="CDD" id="cd05013">
    <property type="entry name" value="SIS_RpiR"/>
    <property type="match status" value="1"/>
</dbReference>
<dbReference type="EMBL" id="BAABKI010000011">
    <property type="protein sequence ID" value="GAA5172684.1"/>
    <property type="molecule type" value="Genomic_DNA"/>
</dbReference>
<evidence type="ECO:0000256" key="3">
    <source>
        <dbReference type="ARBA" id="ARBA00023163"/>
    </source>
</evidence>
<dbReference type="Proteomes" id="UP001500074">
    <property type="component" value="Unassembled WGS sequence"/>
</dbReference>
<dbReference type="InterPro" id="IPR009057">
    <property type="entry name" value="Homeodomain-like_sf"/>
</dbReference>
<dbReference type="InterPro" id="IPR000281">
    <property type="entry name" value="HTH_RpiR"/>
</dbReference>
<organism evidence="6 7">
    <name type="scientific">Modicisalibacter zincidurans</name>
    <dbReference type="NCBI Taxonomy" id="1178777"/>
    <lineage>
        <taxon>Bacteria</taxon>
        <taxon>Pseudomonadati</taxon>
        <taxon>Pseudomonadota</taxon>
        <taxon>Gammaproteobacteria</taxon>
        <taxon>Oceanospirillales</taxon>
        <taxon>Halomonadaceae</taxon>
        <taxon>Modicisalibacter</taxon>
    </lineage>
</organism>
<evidence type="ECO:0008006" key="8">
    <source>
        <dbReference type="Google" id="ProtNLM"/>
    </source>
</evidence>
<dbReference type="SUPFAM" id="SSF46689">
    <property type="entry name" value="Homeodomain-like"/>
    <property type="match status" value="1"/>
</dbReference>
<feature type="domain" description="HTH rpiR-type" evidence="4">
    <location>
        <begin position="19"/>
        <end position="95"/>
    </location>
</feature>
<keyword evidence="7" id="KW-1185">Reference proteome</keyword>
<keyword evidence="1" id="KW-0805">Transcription regulation</keyword>
<dbReference type="Gene3D" id="3.40.50.10490">
    <property type="entry name" value="Glucose-6-phosphate isomerase like protein, domain 1"/>
    <property type="match status" value="1"/>
</dbReference>
<dbReference type="InterPro" id="IPR047640">
    <property type="entry name" value="RpiR-like"/>
</dbReference>
<dbReference type="InterPro" id="IPR036388">
    <property type="entry name" value="WH-like_DNA-bd_sf"/>
</dbReference>
<evidence type="ECO:0000313" key="6">
    <source>
        <dbReference type="EMBL" id="GAA5172684.1"/>
    </source>
</evidence>
<gene>
    <name evidence="6" type="ORF">GCM10023342_09720</name>
</gene>
<protein>
    <recommendedName>
        <fullName evidence="8">MurR/RpiR family transcriptional regulator</fullName>
    </recommendedName>
</protein>
<dbReference type="InterPro" id="IPR046348">
    <property type="entry name" value="SIS_dom_sf"/>
</dbReference>
<dbReference type="RefSeq" id="WP_031384308.1">
    <property type="nucleotide sequence ID" value="NZ_BAABKI010000011.1"/>
</dbReference>
<evidence type="ECO:0000259" key="4">
    <source>
        <dbReference type="PROSITE" id="PS51071"/>
    </source>
</evidence>
<dbReference type="PANTHER" id="PTHR30514:SF18">
    <property type="entry name" value="RPIR-FAMILY TRANSCRIPTIONAL REGULATOR"/>
    <property type="match status" value="1"/>
</dbReference>
<evidence type="ECO:0000256" key="2">
    <source>
        <dbReference type="ARBA" id="ARBA00023125"/>
    </source>
</evidence>
<evidence type="ECO:0000256" key="1">
    <source>
        <dbReference type="ARBA" id="ARBA00023015"/>
    </source>
</evidence>
<dbReference type="SUPFAM" id="SSF53697">
    <property type="entry name" value="SIS domain"/>
    <property type="match status" value="1"/>
</dbReference>
<dbReference type="InterPro" id="IPR035472">
    <property type="entry name" value="RpiR-like_SIS"/>
</dbReference>
<evidence type="ECO:0000313" key="7">
    <source>
        <dbReference type="Proteomes" id="UP001500074"/>
    </source>
</evidence>
<proteinExistence type="predicted"/>
<dbReference type="PROSITE" id="PS51464">
    <property type="entry name" value="SIS"/>
    <property type="match status" value="1"/>
</dbReference>
<keyword evidence="3" id="KW-0804">Transcription</keyword>
<dbReference type="PROSITE" id="PS51071">
    <property type="entry name" value="HTH_RPIR"/>
    <property type="match status" value="1"/>
</dbReference>